<evidence type="ECO:0000256" key="1">
    <source>
        <dbReference type="SAM" id="Phobius"/>
    </source>
</evidence>
<sequence length="116" mass="12851">MDSNDRLAEAINSEPVVFMDCTMREITVSALFSSVIGIAIFIFLMIIFGFFVGAVLGLISIVGVTYLALNMIQGLRQKYYEGWLAEKLFLTKLSAGLSSKPFLLDSKRYGRGARRG</sequence>
<evidence type="ECO:0000313" key="3">
    <source>
        <dbReference type="Proteomes" id="UP001320119"/>
    </source>
</evidence>
<keyword evidence="3" id="KW-1185">Reference proteome</keyword>
<protein>
    <submittedName>
        <fullName evidence="2">Uncharacterized protein</fullName>
    </submittedName>
</protein>
<dbReference type="Pfam" id="PF11990">
    <property type="entry name" value="DUF3487"/>
    <property type="match status" value="1"/>
</dbReference>
<gene>
    <name evidence="2" type="ORF">MARGE09_P1962</name>
</gene>
<accession>A0AAN1WHK2</accession>
<dbReference type="KEGG" id="marq:MARGE09_P1962"/>
<organism evidence="2 3">
    <name type="scientific">Marinagarivorans cellulosilyticus</name>
    <dbReference type="NCBI Taxonomy" id="2721545"/>
    <lineage>
        <taxon>Bacteria</taxon>
        <taxon>Pseudomonadati</taxon>
        <taxon>Pseudomonadota</taxon>
        <taxon>Gammaproteobacteria</taxon>
        <taxon>Cellvibrionales</taxon>
        <taxon>Cellvibrionaceae</taxon>
        <taxon>Marinagarivorans</taxon>
    </lineage>
</organism>
<dbReference type="AlphaFoldDB" id="A0AAN1WHK2"/>
<keyword evidence="1" id="KW-1133">Transmembrane helix</keyword>
<name>A0AAN1WHK2_9GAMM</name>
<dbReference type="RefSeq" id="WP_236987240.1">
    <property type="nucleotide sequence ID" value="NZ_AP023086.1"/>
</dbReference>
<feature type="transmembrane region" description="Helical" evidence="1">
    <location>
        <begin position="36"/>
        <end position="69"/>
    </location>
</feature>
<dbReference type="InterPro" id="IPR021877">
    <property type="entry name" value="DUF3487"/>
</dbReference>
<keyword evidence="1" id="KW-0812">Transmembrane</keyword>
<keyword evidence="1" id="KW-0472">Membrane</keyword>
<dbReference type="EMBL" id="AP023086">
    <property type="protein sequence ID" value="BCD97761.1"/>
    <property type="molecule type" value="Genomic_DNA"/>
</dbReference>
<reference evidence="2 3" key="1">
    <citation type="journal article" date="2022" name="IScience">
        <title>An ultrasensitive nanofiber-based assay for enzymatic hydrolysis and deep-sea microbial degradation of cellulose.</title>
        <authorList>
            <person name="Tsudome M."/>
            <person name="Tachioka M."/>
            <person name="Miyazaki M."/>
            <person name="Uchimura K."/>
            <person name="Tsuda M."/>
            <person name="Takaki Y."/>
            <person name="Deguchi S."/>
        </authorList>
    </citation>
    <scope>NUCLEOTIDE SEQUENCE [LARGE SCALE GENOMIC DNA]</scope>
    <source>
        <strain evidence="2 3">GE09</strain>
    </source>
</reference>
<evidence type="ECO:0000313" key="2">
    <source>
        <dbReference type="EMBL" id="BCD97761.1"/>
    </source>
</evidence>
<proteinExistence type="predicted"/>
<dbReference type="Proteomes" id="UP001320119">
    <property type="component" value="Chromosome"/>
</dbReference>